<accession>A0A1E1KTT3</accession>
<evidence type="ECO:0000313" key="2">
    <source>
        <dbReference type="EMBL" id="CZT01509.1"/>
    </source>
</evidence>
<name>A0A1E1KTT3_9HELO</name>
<dbReference type="Proteomes" id="UP000178912">
    <property type="component" value="Unassembled WGS sequence"/>
</dbReference>
<evidence type="ECO:0000313" key="3">
    <source>
        <dbReference type="Proteomes" id="UP000178912"/>
    </source>
</evidence>
<gene>
    <name evidence="2" type="ORF">RAG0_09098</name>
</gene>
<keyword evidence="3" id="KW-1185">Reference proteome</keyword>
<reference evidence="3" key="1">
    <citation type="submission" date="2016-03" db="EMBL/GenBank/DDBJ databases">
        <authorList>
            <person name="Guldener U."/>
        </authorList>
    </citation>
    <scope>NUCLEOTIDE SEQUENCE [LARGE SCALE GENOMIC DNA]</scope>
    <source>
        <strain evidence="3">04CH-RAC-A.6.1</strain>
    </source>
</reference>
<feature type="compositionally biased region" description="Basic and acidic residues" evidence="1">
    <location>
        <begin position="141"/>
        <end position="162"/>
    </location>
</feature>
<organism evidence="2 3">
    <name type="scientific">Rhynchosporium agropyri</name>
    <dbReference type="NCBI Taxonomy" id="914238"/>
    <lineage>
        <taxon>Eukaryota</taxon>
        <taxon>Fungi</taxon>
        <taxon>Dikarya</taxon>
        <taxon>Ascomycota</taxon>
        <taxon>Pezizomycotina</taxon>
        <taxon>Leotiomycetes</taxon>
        <taxon>Helotiales</taxon>
        <taxon>Ploettnerulaceae</taxon>
        <taxon>Rhynchosporium</taxon>
    </lineage>
</organism>
<evidence type="ECO:0000256" key="1">
    <source>
        <dbReference type="SAM" id="MobiDB-lite"/>
    </source>
</evidence>
<sequence length="196" mass="23199">MYFDYYRNPTSKNALLSCAERKLETFNIVRDNNTPEVSAFDIPTNSGIFIADSDEPTIRDQRKSSINYDKDAILYLAYFLLANSTLIKNTTNLYNITKILPKEYNNLDNIKRPSLTRIEKSSNTIESVYRRIREVEEEELEKEKATKEKKATKEEKEKKATKEEEEEATKESTIIRYRRRRRSRIERRSLASLIYF</sequence>
<proteinExistence type="predicted"/>
<dbReference type="EMBL" id="FJUX01000051">
    <property type="protein sequence ID" value="CZT01509.1"/>
    <property type="molecule type" value="Genomic_DNA"/>
</dbReference>
<dbReference type="AlphaFoldDB" id="A0A1E1KTT3"/>
<feature type="region of interest" description="Disordered" evidence="1">
    <location>
        <begin position="139"/>
        <end position="172"/>
    </location>
</feature>
<protein>
    <submittedName>
        <fullName evidence="2">Uncharacterized protein</fullName>
    </submittedName>
</protein>